<organism evidence="3 4">
    <name type="scientific">Mesorhizobium qingshengii</name>
    <dbReference type="NCBI Taxonomy" id="1165689"/>
    <lineage>
        <taxon>Bacteria</taxon>
        <taxon>Pseudomonadati</taxon>
        <taxon>Pseudomonadota</taxon>
        <taxon>Alphaproteobacteria</taxon>
        <taxon>Hyphomicrobiales</taxon>
        <taxon>Phyllobacteriaceae</taxon>
        <taxon>Mesorhizobium</taxon>
    </lineage>
</organism>
<dbReference type="GO" id="GO:0045254">
    <property type="term" value="C:pyruvate dehydrogenase complex"/>
    <property type="evidence" value="ECO:0007669"/>
    <property type="project" value="InterPro"/>
</dbReference>
<dbReference type="InterPro" id="IPR045257">
    <property type="entry name" value="E2/Pdx1"/>
</dbReference>
<evidence type="ECO:0000256" key="1">
    <source>
        <dbReference type="ARBA" id="ARBA00007317"/>
    </source>
</evidence>
<keyword evidence="3" id="KW-0670">Pyruvate</keyword>
<dbReference type="PANTHER" id="PTHR23151:SF90">
    <property type="entry name" value="DIHYDROLIPOYLLYSINE-RESIDUE ACETYLTRANSFERASE COMPONENT OF PYRUVATE DEHYDROGENASE COMPLEX, MITOCHONDRIAL-RELATED"/>
    <property type="match status" value="1"/>
</dbReference>
<comment type="similarity">
    <text evidence="1">Belongs to the 2-oxoacid dehydrogenase family.</text>
</comment>
<dbReference type="Proteomes" id="UP000198588">
    <property type="component" value="Unassembled WGS sequence"/>
</dbReference>
<dbReference type="STRING" id="1165689.SAMN02927914_05172"/>
<reference evidence="3 4" key="1">
    <citation type="submission" date="2016-10" db="EMBL/GenBank/DDBJ databases">
        <authorList>
            <person name="de Groot N.N."/>
        </authorList>
    </citation>
    <scope>NUCLEOTIDE SEQUENCE [LARGE SCALE GENOMIC DNA]</scope>
    <source>
        <strain evidence="3 4">CGMCC 1.12097</strain>
    </source>
</reference>
<dbReference type="Gene3D" id="4.10.320.10">
    <property type="entry name" value="E3-binding domain"/>
    <property type="match status" value="1"/>
</dbReference>
<dbReference type="GO" id="GO:0006086">
    <property type="term" value="P:pyruvate decarboxylation to acetyl-CoA"/>
    <property type="evidence" value="ECO:0007669"/>
    <property type="project" value="InterPro"/>
</dbReference>
<proteinExistence type="inferred from homology"/>
<dbReference type="InterPro" id="IPR004167">
    <property type="entry name" value="PSBD"/>
</dbReference>
<keyword evidence="3" id="KW-0808">Transferase</keyword>
<dbReference type="PROSITE" id="PS51826">
    <property type="entry name" value="PSBD"/>
    <property type="match status" value="1"/>
</dbReference>
<dbReference type="EMBL" id="FMXM01000020">
    <property type="protein sequence ID" value="SDA94390.1"/>
    <property type="molecule type" value="Genomic_DNA"/>
</dbReference>
<evidence type="ECO:0000259" key="2">
    <source>
        <dbReference type="PROSITE" id="PS51826"/>
    </source>
</evidence>
<dbReference type="OrthoDB" id="8101032at2"/>
<dbReference type="SUPFAM" id="SSF47005">
    <property type="entry name" value="Peripheral subunit-binding domain of 2-oxo acid dehydrogenase complex"/>
    <property type="match status" value="1"/>
</dbReference>
<dbReference type="InterPro" id="IPR036625">
    <property type="entry name" value="E3-bd_dom_sf"/>
</dbReference>
<accession>A0A1G5ZIQ0</accession>
<feature type="domain" description="Peripheral subunit-binding (PSBD)" evidence="2">
    <location>
        <begin position="12"/>
        <end position="49"/>
    </location>
</feature>
<dbReference type="Pfam" id="PF02817">
    <property type="entry name" value="E3_binding"/>
    <property type="match status" value="1"/>
</dbReference>
<dbReference type="AlphaFoldDB" id="A0A1G5ZIQ0"/>
<evidence type="ECO:0000313" key="4">
    <source>
        <dbReference type="Proteomes" id="UP000198588"/>
    </source>
</evidence>
<dbReference type="PANTHER" id="PTHR23151">
    <property type="entry name" value="DIHYDROLIPOAMIDE ACETYL/SUCCINYL-TRANSFERASE-RELATED"/>
    <property type="match status" value="1"/>
</dbReference>
<sequence>MNMAVGQTRRLAVSPYARRLARERGLPLETLQGSGPGGRILAADVRGLVPVPTPVNSPDILAPAAAAPSVAAPRMAAFAASLALGALRDLLAALESTGKVFDIDDVLLRAAAHAFAETSEAAMLGGTPVALELAGRQAVFAAVPQVTLTSLRSTRLAALADNHDDAEKPAALSLRLLPASEIRPLMMPLLPGRAMRLTVCVAAGGGHAECLLTTDTASLDEAAAAAWLAALKSAIEHPLRLFV</sequence>
<gene>
    <name evidence="3" type="ORF">SAMN02927914_05172</name>
</gene>
<name>A0A1G5ZIQ0_9HYPH</name>
<dbReference type="GO" id="GO:0016746">
    <property type="term" value="F:acyltransferase activity"/>
    <property type="evidence" value="ECO:0007669"/>
    <property type="project" value="InterPro"/>
</dbReference>
<dbReference type="RefSeq" id="WP_091584093.1">
    <property type="nucleotide sequence ID" value="NZ_FMXM01000020.1"/>
</dbReference>
<evidence type="ECO:0000313" key="3">
    <source>
        <dbReference type="EMBL" id="SDA94390.1"/>
    </source>
</evidence>
<protein>
    <submittedName>
        <fullName evidence="3">Pyruvate dehydrogenase E2 component (Dihydrolipoamide acetyltransferase)</fullName>
    </submittedName>
</protein>